<dbReference type="AlphaFoldDB" id="A0A6J4RMN9"/>
<keyword evidence="3" id="KW-0173">Coenzyme A biosynthesis</keyword>
<dbReference type="UniPathway" id="UPA00241">
    <property type="reaction ID" value="UER00356"/>
</dbReference>
<dbReference type="GO" id="GO:0005737">
    <property type="term" value="C:cytoplasm"/>
    <property type="evidence" value="ECO:0007669"/>
    <property type="project" value="UniProtKB-SubCell"/>
</dbReference>
<dbReference type="Pfam" id="PF01121">
    <property type="entry name" value="CoaE"/>
    <property type="match status" value="1"/>
</dbReference>
<accession>A0A6J4RMN9</accession>
<comment type="catalytic activity">
    <reaction evidence="3">
        <text>3'-dephospho-CoA + ATP = ADP + CoA + H(+)</text>
        <dbReference type="Rhea" id="RHEA:18245"/>
        <dbReference type="ChEBI" id="CHEBI:15378"/>
        <dbReference type="ChEBI" id="CHEBI:30616"/>
        <dbReference type="ChEBI" id="CHEBI:57287"/>
        <dbReference type="ChEBI" id="CHEBI:57328"/>
        <dbReference type="ChEBI" id="CHEBI:456216"/>
        <dbReference type="EC" id="2.7.1.24"/>
    </reaction>
</comment>
<keyword evidence="3 5" id="KW-0808">Transferase</keyword>
<comment type="similarity">
    <text evidence="3">Belongs to the CoaE family.</text>
</comment>
<dbReference type="InterPro" id="IPR027417">
    <property type="entry name" value="P-loop_NTPase"/>
</dbReference>
<dbReference type="PANTHER" id="PTHR10695">
    <property type="entry name" value="DEPHOSPHO-COA KINASE-RELATED"/>
    <property type="match status" value="1"/>
</dbReference>
<dbReference type="CDD" id="cd02022">
    <property type="entry name" value="DPCK"/>
    <property type="match status" value="1"/>
</dbReference>
<dbReference type="GO" id="GO:0004140">
    <property type="term" value="F:dephospho-CoA kinase activity"/>
    <property type="evidence" value="ECO:0007669"/>
    <property type="project" value="UniProtKB-UniRule"/>
</dbReference>
<dbReference type="PANTHER" id="PTHR10695:SF46">
    <property type="entry name" value="BIFUNCTIONAL COENZYME A SYNTHASE-RELATED"/>
    <property type="match status" value="1"/>
</dbReference>
<dbReference type="HAMAP" id="MF_00376">
    <property type="entry name" value="Dephospho_CoA_kinase"/>
    <property type="match status" value="1"/>
</dbReference>
<dbReference type="SUPFAM" id="SSF52540">
    <property type="entry name" value="P-loop containing nucleoside triphosphate hydrolases"/>
    <property type="match status" value="1"/>
</dbReference>
<keyword evidence="2 3" id="KW-0067">ATP-binding</keyword>
<dbReference type="GO" id="GO:0015937">
    <property type="term" value="P:coenzyme A biosynthetic process"/>
    <property type="evidence" value="ECO:0007669"/>
    <property type="project" value="UniProtKB-UniRule"/>
</dbReference>
<sequence length="191" mass="20606">MGLTGGMAAGKSEALAALERLGAATLSADRVVHGLYDQPAVRDAVVARWGDTVRDGDGVDRRAIAERVFGSDEERTWLEGLLWPRVGKAIDAWHVEQERRRPPPPVIVVEVPLLFEAGMDALFDATIAVIADDDVRGERAAARGLGTVDERTARQLPQADKARRADHVIDNNGTIADLEQSLAEVLAKLKG</sequence>
<dbReference type="InterPro" id="IPR001977">
    <property type="entry name" value="Depp_CoAkinase"/>
</dbReference>
<dbReference type="NCBIfam" id="TIGR00152">
    <property type="entry name" value="dephospho-CoA kinase"/>
    <property type="match status" value="1"/>
</dbReference>
<protein>
    <recommendedName>
        <fullName evidence="3 4">Dephospho-CoA kinase</fullName>
        <ecNumber evidence="3 4">2.7.1.24</ecNumber>
    </recommendedName>
    <alternativeName>
        <fullName evidence="3">Dephosphocoenzyme A kinase</fullName>
    </alternativeName>
</protein>
<evidence type="ECO:0000256" key="2">
    <source>
        <dbReference type="ARBA" id="ARBA00022840"/>
    </source>
</evidence>
<keyword evidence="3 5" id="KW-0418">Kinase</keyword>
<gene>
    <name evidence="3" type="primary">coaE</name>
    <name evidence="5" type="ORF">AVDCRST_MAG65-813</name>
</gene>
<evidence type="ECO:0000256" key="4">
    <source>
        <dbReference type="NCBIfam" id="TIGR00152"/>
    </source>
</evidence>
<evidence type="ECO:0000313" key="5">
    <source>
        <dbReference type="EMBL" id="CAA9471697.1"/>
    </source>
</evidence>
<keyword evidence="1 3" id="KW-0547">Nucleotide-binding</keyword>
<proteinExistence type="inferred from homology"/>
<comment type="subcellular location">
    <subcellularLocation>
        <location evidence="3">Cytoplasm</location>
    </subcellularLocation>
</comment>
<name>A0A6J4RMN9_9ACTN</name>
<comment type="pathway">
    <text evidence="3">Cofactor biosynthesis; coenzyme A biosynthesis; CoA from (R)-pantothenate: step 5/5.</text>
</comment>
<organism evidence="5">
    <name type="scientific">uncultured Solirubrobacteraceae bacterium</name>
    <dbReference type="NCBI Taxonomy" id="1162706"/>
    <lineage>
        <taxon>Bacteria</taxon>
        <taxon>Bacillati</taxon>
        <taxon>Actinomycetota</taxon>
        <taxon>Thermoleophilia</taxon>
        <taxon>Solirubrobacterales</taxon>
        <taxon>Solirubrobacteraceae</taxon>
        <taxon>environmental samples</taxon>
    </lineage>
</organism>
<dbReference type="EMBL" id="CADCVL010000137">
    <property type="protein sequence ID" value="CAA9471697.1"/>
    <property type="molecule type" value="Genomic_DNA"/>
</dbReference>
<evidence type="ECO:0000256" key="1">
    <source>
        <dbReference type="ARBA" id="ARBA00022741"/>
    </source>
</evidence>
<keyword evidence="3" id="KW-0963">Cytoplasm</keyword>
<evidence type="ECO:0000256" key="3">
    <source>
        <dbReference type="HAMAP-Rule" id="MF_00376"/>
    </source>
</evidence>
<dbReference type="GO" id="GO:0005524">
    <property type="term" value="F:ATP binding"/>
    <property type="evidence" value="ECO:0007669"/>
    <property type="project" value="UniProtKB-UniRule"/>
</dbReference>
<comment type="function">
    <text evidence="3">Catalyzes the phosphorylation of the 3'-hydroxyl group of dephosphocoenzyme A to form coenzyme A.</text>
</comment>
<reference evidence="5" key="1">
    <citation type="submission" date="2020-02" db="EMBL/GenBank/DDBJ databases">
        <authorList>
            <person name="Meier V. D."/>
        </authorList>
    </citation>
    <scope>NUCLEOTIDE SEQUENCE</scope>
    <source>
        <strain evidence="5">AVDCRST_MAG65</strain>
    </source>
</reference>
<dbReference type="PROSITE" id="PS51219">
    <property type="entry name" value="DPCK"/>
    <property type="match status" value="1"/>
</dbReference>
<dbReference type="EC" id="2.7.1.24" evidence="3 4"/>
<dbReference type="Gene3D" id="3.40.50.300">
    <property type="entry name" value="P-loop containing nucleotide triphosphate hydrolases"/>
    <property type="match status" value="1"/>
</dbReference>
<feature type="binding site" evidence="3">
    <location>
        <begin position="8"/>
        <end position="13"/>
    </location>
    <ligand>
        <name>ATP</name>
        <dbReference type="ChEBI" id="CHEBI:30616"/>
    </ligand>
</feature>